<dbReference type="EMBL" id="JAPNUD010000161">
    <property type="protein sequence ID" value="MDA0645900.1"/>
    <property type="molecule type" value="Genomic_DNA"/>
</dbReference>
<protein>
    <recommendedName>
        <fullName evidence="3">Cytochrome P450</fullName>
    </recommendedName>
</protein>
<name>A0ABT4T981_9ACTN</name>
<reference evidence="1 2" key="1">
    <citation type="submission" date="2022-11" db="EMBL/GenBank/DDBJ databases">
        <title>Nonomuraea corallina sp. nov., a new species of the genus Nonomuraea isolated from sea side sediment in Thai sea.</title>
        <authorList>
            <person name="Ngamcharungchit C."/>
            <person name="Matsumoto A."/>
            <person name="Suriyachadkun C."/>
            <person name="Panbangred W."/>
            <person name="Inahashi Y."/>
            <person name="Intra B."/>
        </authorList>
    </citation>
    <scope>NUCLEOTIDE SEQUENCE [LARGE SCALE GENOMIC DNA]</scope>
    <source>
        <strain evidence="1 2">DSM 43553</strain>
    </source>
</reference>
<evidence type="ECO:0008006" key="3">
    <source>
        <dbReference type="Google" id="ProtNLM"/>
    </source>
</evidence>
<dbReference type="RefSeq" id="WP_271279387.1">
    <property type="nucleotide sequence ID" value="NZ_BAABFD010000003.1"/>
</dbReference>
<keyword evidence="2" id="KW-1185">Reference proteome</keyword>
<dbReference type="Proteomes" id="UP001212498">
    <property type="component" value="Unassembled WGS sequence"/>
</dbReference>
<accession>A0ABT4T981</accession>
<evidence type="ECO:0000313" key="1">
    <source>
        <dbReference type="EMBL" id="MDA0645900.1"/>
    </source>
</evidence>
<organism evidence="1 2">
    <name type="scientific">Nonomuraea ferruginea</name>
    <dbReference type="NCBI Taxonomy" id="46174"/>
    <lineage>
        <taxon>Bacteria</taxon>
        <taxon>Bacillati</taxon>
        <taxon>Actinomycetota</taxon>
        <taxon>Actinomycetes</taxon>
        <taxon>Streptosporangiales</taxon>
        <taxon>Streptosporangiaceae</taxon>
        <taxon>Nonomuraea</taxon>
    </lineage>
</organism>
<proteinExistence type="predicted"/>
<comment type="caution">
    <text evidence="1">The sequence shown here is derived from an EMBL/GenBank/DDBJ whole genome shotgun (WGS) entry which is preliminary data.</text>
</comment>
<dbReference type="SUPFAM" id="SSF48264">
    <property type="entry name" value="Cytochrome P450"/>
    <property type="match status" value="1"/>
</dbReference>
<gene>
    <name evidence="1" type="ORF">OUY24_35195</name>
</gene>
<evidence type="ECO:0000313" key="2">
    <source>
        <dbReference type="Proteomes" id="UP001212498"/>
    </source>
</evidence>
<sequence length="245" mass="26310">MVITHRAEALAVLADTRYIPPPVRQDAPEGTLAWLRSHASRFSTGEVHARRRRLLEESLDALDPDALRDAARKLTLERDGRWEGVPVTVLGHALGVLDTGRLVEAVRAAAPGYLSGEETPEADAAVRDLLTLAADAGLVRSSVALITLLLQAHDATEGLVRNALRQAGPGDAVARLLDRTLRLDPPLKVTRRMDRETGAEVRIDLVQVNRDAGAHLTFGAGVRPCPARRHAMALAEGVVAGVLGR</sequence>
<dbReference type="InterPro" id="IPR036396">
    <property type="entry name" value="Cyt_P450_sf"/>
</dbReference>